<protein>
    <submittedName>
        <fullName evidence="3">Uncharacterized protein</fullName>
    </submittedName>
</protein>
<comment type="caution">
    <text evidence="3">The sequence shown here is derived from an EMBL/GenBank/DDBJ whole genome shotgun (WGS) entry which is preliminary data.</text>
</comment>
<feature type="region of interest" description="Disordered" evidence="2">
    <location>
        <begin position="91"/>
        <end position="117"/>
    </location>
</feature>
<feature type="coiled-coil region" evidence="1">
    <location>
        <begin position="130"/>
        <end position="157"/>
    </location>
</feature>
<organism evidence="3 4">
    <name type="scientific">Candolleomyces aberdarensis</name>
    <dbReference type="NCBI Taxonomy" id="2316362"/>
    <lineage>
        <taxon>Eukaryota</taxon>
        <taxon>Fungi</taxon>
        <taxon>Dikarya</taxon>
        <taxon>Basidiomycota</taxon>
        <taxon>Agaricomycotina</taxon>
        <taxon>Agaricomycetes</taxon>
        <taxon>Agaricomycetidae</taxon>
        <taxon>Agaricales</taxon>
        <taxon>Agaricineae</taxon>
        <taxon>Psathyrellaceae</taxon>
        <taxon>Candolleomyces</taxon>
    </lineage>
</organism>
<feature type="compositionally biased region" description="Polar residues" evidence="2">
    <location>
        <begin position="95"/>
        <end position="104"/>
    </location>
</feature>
<evidence type="ECO:0000256" key="2">
    <source>
        <dbReference type="SAM" id="MobiDB-lite"/>
    </source>
</evidence>
<dbReference type="Proteomes" id="UP000290288">
    <property type="component" value="Unassembled WGS sequence"/>
</dbReference>
<dbReference type="AlphaFoldDB" id="A0A4Q2DWD8"/>
<gene>
    <name evidence="3" type="ORF">EST38_g1297</name>
</gene>
<keyword evidence="1" id="KW-0175">Coiled coil</keyword>
<accession>A0A4Q2DWD8</accession>
<evidence type="ECO:0000313" key="3">
    <source>
        <dbReference type="EMBL" id="RXW24553.1"/>
    </source>
</evidence>
<sequence>MSEDDRAAKAARAKALLAKKRGQKKAAEAAGAISPVASESIGIHSRTFSPATSEASLAALANGNGRRGLADGLGSAANDLSRISSLTRALPPAAQVTSESSQVPSEAPTPAPGSGNHVGWVTSPPGLAKEALLQEKISQLESLNSALQSEARHLQELLEGTRILAYAVKMYQAAILNVSEHDVFAARRKVPSRQLAEETF</sequence>
<name>A0A4Q2DWD8_9AGAR</name>
<feature type="compositionally biased region" description="Basic residues" evidence="2">
    <location>
        <begin position="9"/>
        <end position="24"/>
    </location>
</feature>
<evidence type="ECO:0000313" key="4">
    <source>
        <dbReference type="Proteomes" id="UP000290288"/>
    </source>
</evidence>
<reference evidence="3 4" key="1">
    <citation type="submission" date="2019-01" db="EMBL/GenBank/DDBJ databases">
        <title>Draft genome sequence of Psathyrella aberdarensis IHI B618.</title>
        <authorList>
            <person name="Buettner E."/>
            <person name="Kellner H."/>
        </authorList>
    </citation>
    <scope>NUCLEOTIDE SEQUENCE [LARGE SCALE GENOMIC DNA]</scope>
    <source>
        <strain evidence="3 4">IHI B618</strain>
    </source>
</reference>
<keyword evidence="4" id="KW-1185">Reference proteome</keyword>
<feature type="region of interest" description="Disordered" evidence="2">
    <location>
        <begin position="1"/>
        <end position="36"/>
    </location>
</feature>
<evidence type="ECO:0000256" key="1">
    <source>
        <dbReference type="SAM" id="Coils"/>
    </source>
</evidence>
<dbReference type="OrthoDB" id="10255630at2759"/>
<dbReference type="STRING" id="2316362.A0A4Q2DWD8"/>
<dbReference type="EMBL" id="SDEE01000017">
    <property type="protein sequence ID" value="RXW24553.1"/>
    <property type="molecule type" value="Genomic_DNA"/>
</dbReference>
<proteinExistence type="predicted"/>